<evidence type="ECO:0000313" key="1">
    <source>
        <dbReference type="EMBL" id="PCJ24090.1"/>
    </source>
</evidence>
<dbReference type="Gene3D" id="3.40.630.30">
    <property type="match status" value="1"/>
</dbReference>
<gene>
    <name evidence="1" type="ORF">COA96_10115</name>
</gene>
<dbReference type="Proteomes" id="UP000218327">
    <property type="component" value="Unassembled WGS sequence"/>
</dbReference>
<feature type="non-terminal residue" evidence="1">
    <location>
        <position position="1"/>
    </location>
</feature>
<evidence type="ECO:0000313" key="2">
    <source>
        <dbReference type="Proteomes" id="UP000218327"/>
    </source>
</evidence>
<name>A0A2A5AY82_9GAMM</name>
<proteinExistence type="predicted"/>
<dbReference type="AlphaFoldDB" id="A0A2A5AY82"/>
<organism evidence="1 2">
    <name type="scientific">SAR86 cluster bacterium</name>
    <dbReference type="NCBI Taxonomy" id="2030880"/>
    <lineage>
        <taxon>Bacteria</taxon>
        <taxon>Pseudomonadati</taxon>
        <taxon>Pseudomonadota</taxon>
        <taxon>Gammaproteobacteria</taxon>
        <taxon>SAR86 cluster</taxon>
    </lineage>
</organism>
<sequence>WFCVAALHGSGGNIVTIERTEDYRRVKRLVDANPIDQESEWKLTISRDVFYLIEVQDGEDVGVWCFDPTENGDYEMHAAMSKACRGKAAVTSGLDAIRWIYENTDANTIIAPVPEYLKYAQRIPIAAGLVYEGMKHGRKIYKMQRELFNELSEVM</sequence>
<protein>
    <submittedName>
        <fullName evidence="1">Uncharacterized protein</fullName>
    </submittedName>
</protein>
<dbReference type="EMBL" id="NVVJ01000030">
    <property type="protein sequence ID" value="PCJ24090.1"/>
    <property type="molecule type" value="Genomic_DNA"/>
</dbReference>
<comment type="caution">
    <text evidence="1">The sequence shown here is derived from an EMBL/GenBank/DDBJ whole genome shotgun (WGS) entry which is preliminary data.</text>
</comment>
<reference evidence="2" key="1">
    <citation type="submission" date="2017-08" db="EMBL/GenBank/DDBJ databases">
        <title>A dynamic microbial community with high functional redundancy inhabits the cold, oxic subseafloor aquifer.</title>
        <authorList>
            <person name="Tully B.J."/>
            <person name="Wheat C.G."/>
            <person name="Glazer B.T."/>
            <person name="Huber J.A."/>
        </authorList>
    </citation>
    <scope>NUCLEOTIDE SEQUENCE [LARGE SCALE GENOMIC DNA]</scope>
</reference>
<accession>A0A2A5AY82</accession>